<keyword evidence="9" id="KW-1185">Reference proteome</keyword>
<protein>
    <submittedName>
        <fullName evidence="8">YicC family protein</fullName>
    </submittedName>
</protein>
<dbReference type="Pfam" id="PF03755">
    <property type="entry name" value="YicC-like_N"/>
    <property type="match status" value="1"/>
</dbReference>
<gene>
    <name evidence="8" type="ORF">CKO13_09275</name>
</gene>
<evidence type="ECO:0000313" key="8">
    <source>
        <dbReference type="EMBL" id="MBK1727204.1"/>
    </source>
</evidence>
<dbReference type="InterPro" id="IPR013527">
    <property type="entry name" value="YicC-like_N"/>
</dbReference>
<dbReference type="PANTHER" id="PTHR30636:SF3">
    <property type="entry name" value="UPF0701 PROTEIN YICC"/>
    <property type="match status" value="1"/>
</dbReference>
<evidence type="ECO:0000313" key="9">
    <source>
        <dbReference type="Proteomes" id="UP000738126"/>
    </source>
</evidence>
<dbReference type="PANTHER" id="PTHR30636">
    <property type="entry name" value="UPF0701 PROTEIN YICC"/>
    <property type="match status" value="1"/>
</dbReference>
<evidence type="ECO:0000259" key="7">
    <source>
        <dbReference type="Pfam" id="PF08340"/>
    </source>
</evidence>
<feature type="domain" description="Endoribonuclease YicC-like C-terminal" evidence="7">
    <location>
        <begin position="181"/>
        <end position="293"/>
    </location>
</feature>
<organism evidence="8 9">
    <name type="scientific">Halorhodospira neutriphila</name>
    <dbReference type="NCBI Taxonomy" id="168379"/>
    <lineage>
        <taxon>Bacteria</taxon>
        <taxon>Pseudomonadati</taxon>
        <taxon>Pseudomonadota</taxon>
        <taxon>Gammaproteobacteria</taxon>
        <taxon>Chromatiales</taxon>
        <taxon>Ectothiorhodospiraceae</taxon>
        <taxon>Halorhodospira</taxon>
    </lineage>
</organism>
<feature type="domain" description="Endoribonuclease YicC-like N-terminal" evidence="6">
    <location>
        <begin position="2"/>
        <end position="159"/>
    </location>
</feature>
<evidence type="ECO:0000256" key="5">
    <source>
        <dbReference type="ARBA" id="ARBA00035648"/>
    </source>
</evidence>
<proteinExistence type="inferred from homology"/>
<dbReference type="InterPro" id="IPR013551">
    <property type="entry name" value="YicC-like_C"/>
</dbReference>
<evidence type="ECO:0000256" key="2">
    <source>
        <dbReference type="ARBA" id="ARBA00022722"/>
    </source>
</evidence>
<dbReference type="InterPro" id="IPR005229">
    <property type="entry name" value="YicC/YloC-like"/>
</dbReference>
<dbReference type="RefSeq" id="WP_338034624.1">
    <property type="nucleotide sequence ID" value="NZ_NRSH01000112.1"/>
</dbReference>
<evidence type="ECO:0000256" key="4">
    <source>
        <dbReference type="ARBA" id="ARBA00022801"/>
    </source>
</evidence>
<keyword evidence="3" id="KW-0255">Endonuclease</keyword>
<dbReference type="NCBIfam" id="TIGR00255">
    <property type="entry name" value="YicC/YloC family endoribonuclease"/>
    <property type="match status" value="1"/>
</dbReference>
<keyword evidence="2" id="KW-0540">Nuclease</keyword>
<evidence type="ECO:0000256" key="1">
    <source>
        <dbReference type="ARBA" id="ARBA00001968"/>
    </source>
</evidence>
<sequence length="293" mass="32894">MIHSMTAFERREAHGAWDGRPARLAWELRSVNHRYLEIQPRLPDELRPLEPALRERLAQALGRGKVEATLRLDRDAGEAPALEVDWARVDELGRLCAAVQERLGEQAAPAPVTELLRQPGVLREPQGDAGPLHEAALALLDEAVSGLRETRRREGEHLAEHLRQRAQAARAQVDGLAGRRGEANRRVRERLEARLAELPEPADPGRLEQELAYIAQRLDIDEELERLTAHLDEVQRLLGVAEPVGRRLDFLMQELNREANTIASKAGDPPTSNAAVELKVLIEQMREQVQNVE</sequence>
<keyword evidence="4" id="KW-0378">Hydrolase</keyword>
<dbReference type="Pfam" id="PF08340">
    <property type="entry name" value="YicC-like_C"/>
    <property type="match status" value="1"/>
</dbReference>
<comment type="similarity">
    <text evidence="5">Belongs to the YicC/YloC family.</text>
</comment>
<comment type="caution">
    <text evidence="8">The sequence shown here is derived from an EMBL/GenBank/DDBJ whole genome shotgun (WGS) entry which is preliminary data.</text>
</comment>
<evidence type="ECO:0000259" key="6">
    <source>
        <dbReference type="Pfam" id="PF03755"/>
    </source>
</evidence>
<dbReference type="EMBL" id="NRSH01000112">
    <property type="protein sequence ID" value="MBK1727204.1"/>
    <property type="molecule type" value="Genomic_DNA"/>
</dbReference>
<evidence type="ECO:0000256" key="3">
    <source>
        <dbReference type="ARBA" id="ARBA00022759"/>
    </source>
</evidence>
<accession>A0ABS1E7Q2</accession>
<name>A0ABS1E7Q2_9GAMM</name>
<comment type="cofactor">
    <cofactor evidence="1">
        <name>a divalent metal cation</name>
        <dbReference type="ChEBI" id="CHEBI:60240"/>
    </cofactor>
</comment>
<dbReference type="Proteomes" id="UP000738126">
    <property type="component" value="Unassembled WGS sequence"/>
</dbReference>
<reference evidence="8 9" key="1">
    <citation type="journal article" date="2020" name="Microorganisms">
        <title>Osmotic Adaptation and Compatible Solute Biosynthesis of Phototrophic Bacteria as Revealed from Genome Analyses.</title>
        <authorList>
            <person name="Imhoff J.F."/>
            <person name="Rahn T."/>
            <person name="Kunzel S."/>
            <person name="Keller A."/>
            <person name="Neulinger S.C."/>
        </authorList>
    </citation>
    <scope>NUCLEOTIDE SEQUENCE [LARGE SCALE GENOMIC DNA]</scope>
    <source>
        <strain evidence="8 9">DSM 15116</strain>
    </source>
</reference>